<dbReference type="AlphaFoldDB" id="A0A1Z4GCG3"/>
<keyword evidence="1 3" id="KW-0597">Phosphoprotein</keyword>
<keyword evidence="6" id="KW-1185">Reference proteome</keyword>
<dbReference type="PROSITE" id="PS50110">
    <property type="entry name" value="RESPONSE_REGULATORY"/>
    <property type="match status" value="1"/>
</dbReference>
<dbReference type="SMART" id="SM00448">
    <property type="entry name" value="REC"/>
    <property type="match status" value="1"/>
</dbReference>
<dbReference type="InterPro" id="IPR001789">
    <property type="entry name" value="Sig_transdc_resp-reg_receiver"/>
</dbReference>
<feature type="domain" description="Response regulatory" evidence="4">
    <location>
        <begin position="10"/>
        <end position="122"/>
    </location>
</feature>
<gene>
    <name evidence="5" type="ORF">NIES21_07940</name>
</gene>
<accession>A0A1Z4GCG3</accession>
<dbReference type="OrthoDB" id="9790669at2"/>
<evidence type="ECO:0000256" key="1">
    <source>
        <dbReference type="ARBA" id="ARBA00022553"/>
    </source>
</evidence>
<dbReference type="CDD" id="cd00156">
    <property type="entry name" value="REC"/>
    <property type="match status" value="1"/>
</dbReference>
<dbReference type="PANTHER" id="PTHR44591:SF14">
    <property type="entry name" value="PROTEIN PILG"/>
    <property type="match status" value="1"/>
</dbReference>
<dbReference type="PANTHER" id="PTHR44591">
    <property type="entry name" value="STRESS RESPONSE REGULATOR PROTEIN 1"/>
    <property type="match status" value="1"/>
</dbReference>
<dbReference type="Gene3D" id="3.40.50.2300">
    <property type="match status" value="1"/>
</dbReference>
<dbReference type="SUPFAM" id="SSF52172">
    <property type="entry name" value="CheY-like"/>
    <property type="match status" value="1"/>
</dbReference>
<evidence type="ECO:0000256" key="3">
    <source>
        <dbReference type="PROSITE-ProRule" id="PRU00169"/>
    </source>
</evidence>
<dbReference type="Proteomes" id="UP000218287">
    <property type="component" value="Chromosome"/>
</dbReference>
<protein>
    <submittedName>
        <fullName evidence="5">Two-component response regulator</fullName>
    </submittedName>
</protein>
<evidence type="ECO:0000256" key="2">
    <source>
        <dbReference type="ARBA" id="ARBA00023012"/>
    </source>
</evidence>
<organism evidence="5 6">
    <name type="scientific">Anabaenopsis circularis NIES-21</name>
    <dbReference type="NCBI Taxonomy" id="1085406"/>
    <lineage>
        <taxon>Bacteria</taxon>
        <taxon>Bacillati</taxon>
        <taxon>Cyanobacteriota</taxon>
        <taxon>Cyanophyceae</taxon>
        <taxon>Nostocales</taxon>
        <taxon>Nodulariaceae</taxon>
        <taxon>Anabaenopsis</taxon>
    </lineage>
</organism>
<evidence type="ECO:0000313" key="6">
    <source>
        <dbReference type="Proteomes" id="UP000218287"/>
    </source>
</evidence>
<dbReference type="InterPro" id="IPR011006">
    <property type="entry name" value="CheY-like_superfamily"/>
</dbReference>
<reference evidence="5 6" key="1">
    <citation type="submission" date="2017-06" db="EMBL/GenBank/DDBJ databases">
        <title>Genome sequencing of cyanobaciteial culture collection at National Institute for Environmental Studies (NIES).</title>
        <authorList>
            <person name="Hirose Y."/>
            <person name="Shimura Y."/>
            <person name="Fujisawa T."/>
            <person name="Nakamura Y."/>
            <person name="Kawachi M."/>
        </authorList>
    </citation>
    <scope>NUCLEOTIDE SEQUENCE [LARGE SCALE GENOMIC DNA]</scope>
    <source>
        <strain evidence="5 6">NIES-21</strain>
    </source>
</reference>
<dbReference type="EMBL" id="AP018174">
    <property type="protein sequence ID" value="BAY15008.1"/>
    <property type="molecule type" value="Genomic_DNA"/>
</dbReference>
<evidence type="ECO:0000259" key="4">
    <source>
        <dbReference type="PROSITE" id="PS50110"/>
    </source>
</evidence>
<evidence type="ECO:0000313" key="5">
    <source>
        <dbReference type="EMBL" id="BAY15008.1"/>
    </source>
</evidence>
<feature type="modified residue" description="4-aspartylphosphate" evidence="3">
    <location>
        <position position="59"/>
    </location>
</feature>
<keyword evidence="2" id="KW-0902">Two-component regulatory system</keyword>
<sequence>MKDLTSEKPRVLIADDDECIQIIFSFLLEQEGWEVKQARDGQEALDSVLKWQPNLLLMDYEMPKLTGAEVYQKLQLYGIKITVILISSYIDLEQLAASLGIIYYLHKPFDIPDFFKIIKFACKNLICKG</sequence>
<dbReference type="Pfam" id="PF00072">
    <property type="entry name" value="Response_reg"/>
    <property type="match status" value="1"/>
</dbReference>
<proteinExistence type="predicted"/>
<dbReference type="GO" id="GO:0000160">
    <property type="term" value="P:phosphorelay signal transduction system"/>
    <property type="evidence" value="ECO:0007669"/>
    <property type="project" value="UniProtKB-KW"/>
</dbReference>
<dbReference type="InterPro" id="IPR050595">
    <property type="entry name" value="Bact_response_regulator"/>
</dbReference>
<name>A0A1Z4GCG3_9CYAN</name>